<evidence type="ECO:0000256" key="3">
    <source>
        <dbReference type="ARBA" id="ARBA00022771"/>
    </source>
</evidence>
<evidence type="ECO:0000313" key="11">
    <source>
        <dbReference type="EMBL" id="CAJ0568920.1"/>
    </source>
</evidence>
<dbReference type="GO" id="GO:0008270">
    <property type="term" value="F:zinc ion binding"/>
    <property type="evidence" value="ECO:0007669"/>
    <property type="project" value="UniProtKB-KW"/>
</dbReference>
<feature type="domain" description="Nuclear receptor" evidence="10">
    <location>
        <begin position="84"/>
        <end position="161"/>
    </location>
</feature>
<keyword evidence="7" id="KW-0804">Transcription</keyword>
<feature type="non-terminal residue" evidence="11">
    <location>
        <position position="1"/>
    </location>
</feature>
<comment type="similarity">
    <text evidence="1">Belongs to the nuclear hormone receptor family.</text>
</comment>
<organism evidence="11 12">
    <name type="scientific">Mesorhabditis spiculigera</name>
    <dbReference type="NCBI Taxonomy" id="96644"/>
    <lineage>
        <taxon>Eukaryota</taxon>
        <taxon>Metazoa</taxon>
        <taxon>Ecdysozoa</taxon>
        <taxon>Nematoda</taxon>
        <taxon>Chromadorea</taxon>
        <taxon>Rhabditida</taxon>
        <taxon>Rhabditina</taxon>
        <taxon>Rhabditomorpha</taxon>
        <taxon>Rhabditoidea</taxon>
        <taxon>Rhabditidae</taxon>
        <taxon>Mesorhabditinae</taxon>
        <taxon>Mesorhabditis</taxon>
    </lineage>
</organism>
<dbReference type="Proteomes" id="UP001177023">
    <property type="component" value="Unassembled WGS sequence"/>
</dbReference>
<evidence type="ECO:0000256" key="5">
    <source>
        <dbReference type="ARBA" id="ARBA00023015"/>
    </source>
</evidence>
<protein>
    <recommendedName>
        <fullName evidence="10">Nuclear receptor domain-containing protein</fullName>
    </recommendedName>
</protein>
<keyword evidence="12" id="KW-1185">Reference proteome</keyword>
<evidence type="ECO:0000259" key="10">
    <source>
        <dbReference type="PROSITE" id="PS51030"/>
    </source>
</evidence>
<dbReference type="Gene3D" id="3.30.50.10">
    <property type="entry name" value="Erythroid Transcription Factor GATA-1, subunit A"/>
    <property type="match status" value="1"/>
</dbReference>
<dbReference type="GO" id="GO:0003700">
    <property type="term" value="F:DNA-binding transcription factor activity"/>
    <property type="evidence" value="ECO:0007669"/>
    <property type="project" value="InterPro"/>
</dbReference>
<dbReference type="AlphaFoldDB" id="A0AA36CJ13"/>
<evidence type="ECO:0000256" key="6">
    <source>
        <dbReference type="ARBA" id="ARBA00023125"/>
    </source>
</evidence>
<evidence type="ECO:0000256" key="7">
    <source>
        <dbReference type="ARBA" id="ARBA00023163"/>
    </source>
</evidence>
<keyword evidence="4" id="KW-0862">Zinc</keyword>
<name>A0AA36CJ13_9BILA</name>
<keyword evidence="2" id="KW-0479">Metal-binding</keyword>
<keyword evidence="8" id="KW-0675">Receptor</keyword>
<keyword evidence="3" id="KW-0863">Zinc-finger</keyword>
<dbReference type="PROSITE" id="PS51030">
    <property type="entry name" value="NUCLEAR_REC_DBD_2"/>
    <property type="match status" value="1"/>
</dbReference>
<reference evidence="11" key="1">
    <citation type="submission" date="2023-06" db="EMBL/GenBank/DDBJ databases">
        <authorList>
            <person name="Delattre M."/>
        </authorList>
    </citation>
    <scope>NUCLEOTIDE SEQUENCE</scope>
    <source>
        <strain evidence="11">AF72</strain>
    </source>
</reference>
<dbReference type="SMART" id="SM00399">
    <property type="entry name" value="ZnF_C4"/>
    <property type="match status" value="1"/>
</dbReference>
<dbReference type="EMBL" id="CATQJA010001860">
    <property type="protein sequence ID" value="CAJ0568920.1"/>
    <property type="molecule type" value="Genomic_DNA"/>
</dbReference>
<dbReference type="InterPro" id="IPR050234">
    <property type="entry name" value="Nuclear_hormone_rcpt_NR1"/>
</dbReference>
<keyword evidence="6" id="KW-0238">DNA-binding</keyword>
<evidence type="ECO:0000313" key="12">
    <source>
        <dbReference type="Proteomes" id="UP001177023"/>
    </source>
</evidence>
<proteinExistence type="inferred from homology"/>
<dbReference type="PRINTS" id="PR00047">
    <property type="entry name" value="STROIDFINGER"/>
</dbReference>
<evidence type="ECO:0000256" key="1">
    <source>
        <dbReference type="ARBA" id="ARBA00005993"/>
    </source>
</evidence>
<comment type="caution">
    <text evidence="11">The sequence shown here is derived from an EMBL/GenBank/DDBJ whole genome shotgun (WGS) entry which is preliminary data.</text>
</comment>
<evidence type="ECO:0000256" key="4">
    <source>
        <dbReference type="ARBA" id="ARBA00022833"/>
    </source>
</evidence>
<dbReference type="SUPFAM" id="SSF57716">
    <property type="entry name" value="Glucocorticoid receptor-like (DNA-binding domain)"/>
    <property type="match status" value="1"/>
</dbReference>
<sequence>MHAFPTIQTIGNFSDNAENSWSSFEMQPGASFDVFYPIRVPTLTDSLSDWFSRDPYLYGSQSNPSCSAICSTITRAPETARGQYGNCVVCGLQANGIHYGRRTCEGCKSFFKRAVQTHAAAHLVCKKNGKCVVISGQRSYCRRCRWDKCVGAGLQENAVRQGIMAGRAGRPRRKPQQPP</sequence>
<gene>
    <name evidence="11" type="ORF">MSPICULIGERA_LOCUS7423</name>
</gene>
<dbReference type="InterPro" id="IPR013088">
    <property type="entry name" value="Znf_NHR/GATA"/>
</dbReference>
<dbReference type="Pfam" id="PF00105">
    <property type="entry name" value="zf-C4"/>
    <property type="match status" value="1"/>
</dbReference>
<keyword evidence="5" id="KW-0805">Transcription regulation</keyword>
<dbReference type="PANTHER" id="PTHR24082">
    <property type="entry name" value="NUCLEAR HORMONE RECEPTOR"/>
    <property type="match status" value="1"/>
</dbReference>
<evidence type="ECO:0000256" key="2">
    <source>
        <dbReference type="ARBA" id="ARBA00022723"/>
    </source>
</evidence>
<keyword evidence="9" id="KW-0539">Nucleus</keyword>
<dbReference type="GO" id="GO:0043565">
    <property type="term" value="F:sequence-specific DNA binding"/>
    <property type="evidence" value="ECO:0007669"/>
    <property type="project" value="InterPro"/>
</dbReference>
<accession>A0AA36CJ13</accession>
<evidence type="ECO:0000256" key="8">
    <source>
        <dbReference type="ARBA" id="ARBA00023170"/>
    </source>
</evidence>
<dbReference type="InterPro" id="IPR001628">
    <property type="entry name" value="Znf_hrmn_rcpt"/>
</dbReference>
<evidence type="ECO:0000256" key="9">
    <source>
        <dbReference type="ARBA" id="ARBA00023242"/>
    </source>
</evidence>